<dbReference type="Proteomes" id="UP000239757">
    <property type="component" value="Unassembled WGS sequence"/>
</dbReference>
<evidence type="ECO:0000313" key="1">
    <source>
        <dbReference type="EMBL" id="PPS18912.1"/>
    </source>
</evidence>
<dbReference type="AlphaFoldDB" id="A0A2P5YTK5"/>
<dbReference type="OrthoDB" id="1432732at2759"/>
<dbReference type="EMBL" id="KZ662800">
    <property type="protein sequence ID" value="PPS18912.1"/>
    <property type="molecule type" value="Genomic_DNA"/>
</dbReference>
<evidence type="ECO:0000313" key="2">
    <source>
        <dbReference type="Proteomes" id="UP000239757"/>
    </source>
</evidence>
<accession>A0A2P5YTK5</accession>
<name>A0A2P5YTK5_GOSBA</name>
<proteinExistence type="predicted"/>
<reference evidence="1 2" key="1">
    <citation type="submission" date="2015-01" db="EMBL/GenBank/DDBJ databases">
        <title>Genome of allotetraploid Gossypium barbadense reveals genomic plasticity and fiber elongation in cotton evolution.</title>
        <authorList>
            <person name="Chen X."/>
            <person name="Liu X."/>
            <person name="Zhao B."/>
            <person name="Zheng H."/>
            <person name="Hu Y."/>
            <person name="Lu G."/>
            <person name="Yang C."/>
            <person name="Chen J."/>
            <person name="Shan C."/>
            <person name="Zhang L."/>
            <person name="Zhou Y."/>
            <person name="Wang L."/>
            <person name="Guo W."/>
            <person name="Bai Y."/>
            <person name="Ruan J."/>
            <person name="Shangguan X."/>
            <person name="Mao Y."/>
            <person name="Jiang J."/>
            <person name="Zhu Y."/>
            <person name="Lei J."/>
            <person name="Kang H."/>
            <person name="Chen S."/>
            <person name="He X."/>
            <person name="Wang R."/>
            <person name="Wang Y."/>
            <person name="Chen J."/>
            <person name="Wang L."/>
            <person name="Yu S."/>
            <person name="Wang B."/>
            <person name="Wei J."/>
            <person name="Song S."/>
            <person name="Lu X."/>
            <person name="Gao Z."/>
            <person name="Gu W."/>
            <person name="Deng X."/>
            <person name="Ma D."/>
            <person name="Wang S."/>
            <person name="Liang W."/>
            <person name="Fang L."/>
            <person name="Cai C."/>
            <person name="Zhu X."/>
            <person name="Zhou B."/>
            <person name="Zhang Y."/>
            <person name="Chen Z."/>
            <person name="Xu S."/>
            <person name="Zhu R."/>
            <person name="Wang S."/>
            <person name="Zhang T."/>
            <person name="Zhao G."/>
        </authorList>
    </citation>
    <scope>NUCLEOTIDE SEQUENCE [LARGE SCALE GENOMIC DNA]</scope>
    <source>
        <strain evidence="2">cv. Xinhai21</strain>
        <tissue evidence="1">Leaf</tissue>
    </source>
</reference>
<sequence length="154" mass="17686">MEAEHLFVEDFRDAMVANRWMAWSMNVKRLSVVDLVYHLGPAELISEIDDAIARSSKHFIILENEFPVLPDLSTWEVPPTIFELVPNKGLSRSPKGCPQSSRIHNEIDFKEKSDGKLCGVYRLLGHNRNKCCSETTILDNRHDQIEIDMLFITC</sequence>
<gene>
    <name evidence="1" type="ORF">GOBAR_AA01651</name>
</gene>
<protein>
    <submittedName>
        <fullName evidence="1">Uncharacterized protein</fullName>
    </submittedName>
</protein>
<organism evidence="1 2">
    <name type="scientific">Gossypium barbadense</name>
    <name type="common">Sea Island cotton</name>
    <name type="synonym">Hibiscus barbadensis</name>
    <dbReference type="NCBI Taxonomy" id="3634"/>
    <lineage>
        <taxon>Eukaryota</taxon>
        <taxon>Viridiplantae</taxon>
        <taxon>Streptophyta</taxon>
        <taxon>Embryophyta</taxon>
        <taxon>Tracheophyta</taxon>
        <taxon>Spermatophyta</taxon>
        <taxon>Magnoliopsida</taxon>
        <taxon>eudicotyledons</taxon>
        <taxon>Gunneridae</taxon>
        <taxon>Pentapetalae</taxon>
        <taxon>rosids</taxon>
        <taxon>malvids</taxon>
        <taxon>Malvales</taxon>
        <taxon>Malvaceae</taxon>
        <taxon>Malvoideae</taxon>
        <taxon>Gossypium</taxon>
    </lineage>
</organism>